<accession>A0A1W6LM30</accession>
<feature type="compositionally biased region" description="Basic residues" evidence="1">
    <location>
        <begin position="437"/>
        <end position="448"/>
    </location>
</feature>
<dbReference type="KEGG" id="pbp:STSP1_01204"/>
<evidence type="ECO:0000259" key="2">
    <source>
        <dbReference type="Pfam" id="PF13229"/>
    </source>
</evidence>
<dbReference type="NCBIfam" id="TIGR03804">
    <property type="entry name" value="para_beta_helix"/>
    <property type="match status" value="1"/>
</dbReference>
<evidence type="ECO:0000256" key="1">
    <source>
        <dbReference type="SAM" id="MobiDB-lite"/>
    </source>
</evidence>
<dbReference type="InterPro" id="IPR039448">
    <property type="entry name" value="Beta_helix"/>
</dbReference>
<keyword evidence="4" id="KW-1185">Reference proteome</keyword>
<feature type="region of interest" description="Disordered" evidence="1">
    <location>
        <begin position="431"/>
        <end position="465"/>
    </location>
</feature>
<gene>
    <name evidence="3" type="ORF">STSP1_01204</name>
</gene>
<dbReference type="Gene3D" id="2.160.20.10">
    <property type="entry name" value="Single-stranded right-handed beta-helix, Pectin lyase-like"/>
    <property type="match status" value="1"/>
</dbReference>
<dbReference type="InterPro" id="IPR011050">
    <property type="entry name" value="Pectin_lyase_fold/virulence"/>
</dbReference>
<dbReference type="SUPFAM" id="SSF51126">
    <property type="entry name" value="Pectin lyase-like"/>
    <property type="match status" value="1"/>
</dbReference>
<dbReference type="SMART" id="SM00710">
    <property type="entry name" value="PbH1"/>
    <property type="match status" value="5"/>
</dbReference>
<sequence length="465" mass="51697">MLHILLENKLKPKLTLLALVCLLTIISQAKNFFIDPVNGLDSNPGSKQKPWKSLSHIFENNSGMIETRCWESLPYKKGKSLISKNTGAVIAPGDTIWLMDGFYGSLYITDYYNSGFITIAAKAGHKPKFSGILIRSSSKWAFKGLYVCPEYGKDKKLANHLISIQSHGFRGHVEDVLVENCTLSSTLDSSQWTAEDWNNLSRRGIAAEGKNITVRGNKLKNVDFGINAVGSDCLVEGNVVENFSGDGLRSLGNGNVIQYNVVKNCYDVNNNHDDGFQSWARKDGGGEVRDVVLRGNTFINYEDPQQPHRGYLQAIGCFDGMYVNWRIENNVIITDHWHGITLMGAKNCTIINNTVIDPNNKRHGPPWIQITKHKDGRPSSKCLIRNNIAGRIRPDSGTKADHNIIAENLETLFVNASEYDLRLAETSPAINAGSSKKAPKKDIRKNKRSSGDKVDAGAYEFQHMQ</sequence>
<protein>
    <recommendedName>
        <fullName evidence="2">Right handed beta helix domain-containing protein</fullName>
    </recommendedName>
</protein>
<dbReference type="EMBL" id="CP021023">
    <property type="protein sequence ID" value="ARN56812.1"/>
    <property type="molecule type" value="Genomic_DNA"/>
</dbReference>
<name>A0A1W6LM30_9BACT</name>
<dbReference type="STRING" id="1941349.STSP1_01204"/>
<feature type="domain" description="Right handed beta helix" evidence="2">
    <location>
        <begin position="204"/>
        <end position="359"/>
    </location>
</feature>
<proteinExistence type="predicted"/>
<evidence type="ECO:0000313" key="3">
    <source>
        <dbReference type="EMBL" id="ARN56812.1"/>
    </source>
</evidence>
<dbReference type="InterPro" id="IPR012334">
    <property type="entry name" value="Pectin_lyas_fold"/>
</dbReference>
<dbReference type="Proteomes" id="UP000193334">
    <property type="component" value="Chromosome"/>
</dbReference>
<evidence type="ECO:0000313" key="4">
    <source>
        <dbReference type="Proteomes" id="UP000193334"/>
    </source>
</evidence>
<dbReference type="AlphaFoldDB" id="A0A1W6LM30"/>
<dbReference type="RefSeq" id="WP_085755497.1">
    <property type="nucleotide sequence ID" value="NZ_CP021023.1"/>
</dbReference>
<dbReference type="Pfam" id="PF13229">
    <property type="entry name" value="Beta_helix"/>
    <property type="match status" value="1"/>
</dbReference>
<dbReference type="NCBIfam" id="NF041518">
    <property type="entry name" value="choice_anch_Q"/>
    <property type="match status" value="1"/>
</dbReference>
<dbReference type="InterPro" id="IPR006626">
    <property type="entry name" value="PbH1"/>
</dbReference>
<dbReference type="InterPro" id="IPR022441">
    <property type="entry name" value="Para_beta_helix_rpt-2"/>
</dbReference>
<reference evidence="4" key="1">
    <citation type="submission" date="2017-04" db="EMBL/GenBank/DDBJ databases">
        <title>Comparative genomics and description of representatives of a novel lineage of planctomycetes thriving in anoxic sediments.</title>
        <authorList>
            <person name="Spring S."/>
            <person name="Bunk B."/>
            <person name="Sproer C."/>
        </authorList>
    </citation>
    <scope>NUCLEOTIDE SEQUENCE [LARGE SCALE GENOMIC DNA]</scope>
    <source>
        <strain evidence="4">ST-PulAB-D4</strain>
    </source>
</reference>
<organism evidence="3 4">
    <name type="scientific">Sedimentisphaera salicampi</name>
    <dbReference type="NCBI Taxonomy" id="1941349"/>
    <lineage>
        <taxon>Bacteria</taxon>
        <taxon>Pseudomonadati</taxon>
        <taxon>Planctomycetota</taxon>
        <taxon>Phycisphaerae</taxon>
        <taxon>Sedimentisphaerales</taxon>
        <taxon>Sedimentisphaeraceae</taxon>
        <taxon>Sedimentisphaera</taxon>
    </lineage>
</organism>
<dbReference type="InterPro" id="IPR059226">
    <property type="entry name" value="Choice_anch_Q_dom"/>
</dbReference>